<evidence type="ECO:0000313" key="4">
    <source>
        <dbReference type="WBParaSite" id="ALUE_0001557101-mRNA-1"/>
    </source>
</evidence>
<evidence type="ECO:0000256" key="1">
    <source>
        <dbReference type="SAM" id="Phobius"/>
    </source>
</evidence>
<keyword evidence="1" id="KW-0472">Membrane</keyword>
<dbReference type="WBParaSite" id="ALUE_0001557101-mRNA-1">
    <property type="protein sequence ID" value="ALUE_0001557101-mRNA-1"/>
    <property type="gene ID" value="ALUE_0001557101"/>
</dbReference>
<feature type="transmembrane region" description="Helical" evidence="1">
    <location>
        <begin position="159"/>
        <end position="179"/>
    </location>
</feature>
<proteinExistence type="predicted"/>
<keyword evidence="2" id="KW-0732">Signal</keyword>
<feature type="signal peptide" evidence="2">
    <location>
        <begin position="1"/>
        <end position="20"/>
    </location>
</feature>
<evidence type="ECO:0000256" key="2">
    <source>
        <dbReference type="SAM" id="SignalP"/>
    </source>
</evidence>
<keyword evidence="3" id="KW-1185">Reference proteome</keyword>
<organism evidence="3 4">
    <name type="scientific">Ascaris lumbricoides</name>
    <name type="common">Giant roundworm</name>
    <dbReference type="NCBI Taxonomy" id="6252"/>
    <lineage>
        <taxon>Eukaryota</taxon>
        <taxon>Metazoa</taxon>
        <taxon>Ecdysozoa</taxon>
        <taxon>Nematoda</taxon>
        <taxon>Chromadorea</taxon>
        <taxon>Rhabditida</taxon>
        <taxon>Spirurina</taxon>
        <taxon>Ascaridomorpha</taxon>
        <taxon>Ascaridoidea</taxon>
        <taxon>Ascarididae</taxon>
        <taxon>Ascaris</taxon>
    </lineage>
</organism>
<evidence type="ECO:0000313" key="3">
    <source>
        <dbReference type="Proteomes" id="UP000036681"/>
    </source>
</evidence>
<keyword evidence="1" id="KW-0812">Transmembrane</keyword>
<dbReference type="Proteomes" id="UP000036681">
    <property type="component" value="Unplaced"/>
</dbReference>
<accession>A0A0M3ICG3</accession>
<sequence length="293" mass="32909">MRSVIVLLSVSFAFIALIEALSPEAEKYVEEVKKILGPDIVKELLAIRDNKSLDKKAKMAKADELMKKIPDSVLQSIPFPPRMRGLPKDILDKYKRILTNKSLGVDERIAKFKEVSATLTPEQKKLLPTLEEIYQHIRKKLNEPENVRYDKIIMPRPKVVLLVTFGVLSIFVLVSALSAQGQQYVEEVKKLLGPATVKAILSIRDDRSLSTEQKAMKIHAIMIALPDATLQKIPFPPRMRALPAPILEKFRSIALNKSLSLAEKIKKGKKVYNSLTAAQKALLPTVAEIYQPI</sequence>
<dbReference type="AlphaFoldDB" id="A0A0M3ICG3"/>
<reference evidence="4" key="1">
    <citation type="submission" date="2017-02" db="UniProtKB">
        <authorList>
            <consortium name="WormBaseParasite"/>
        </authorList>
    </citation>
    <scope>IDENTIFICATION</scope>
</reference>
<feature type="chain" id="PRO_5005656781" evidence="2">
    <location>
        <begin position="21"/>
        <end position="293"/>
    </location>
</feature>
<name>A0A0M3ICG3_ASCLU</name>
<protein>
    <submittedName>
        <fullName evidence="4">Fatty-acid and retinol-binding protein 1</fullName>
    </submittedName>
</protein>
<keyword evidence="1" id="KW-1133">Transmembrane helix</keyword>